<evidence type="ECO:0000313" key="9">
    <source>
        <dbReference type="EMBL" id="SUZ85543.1"/>
    </source>
</evidence>
<dbReference type="FunFam" id="1.10.3720.10:FF:000003">
    <property type="entry name" value="Aliphatic sulfonate ABC transporter permease"/>
    <property type="match status" value="1"/>
</dbReference>
<evidence type="ECO:0000256" key="5">
    <source>
        <dbReference type="ARBA" id="ARBA00022989"/>
    </source>
</evidence>
<evidence type="ECO:0000256" key="4">
    <source>
        <dbReference type="ARBA" id="ARBA00022692"/>
    </source>
</evidence>
<dbReference type="Gene3D" id="1.10.3720.10">
    <property type="entry name" value="MetI-like"/>
    <property type="match status" value="1"/>
</dbReference>
<name>A0A381R7N4_9ZZZZ</name>
<dbReference type="CDD" id="cd06261">
    <property type="entry name" value="TM_PBP2"/>
    <property type="match status" value="1"/>
</dbReference>
<proteinExistence type="predicted"/>
<feature type="transmembrane region" description="Helical" evidence="7">
    <location>
        <begin position="213"/>
        <end position="241"/>
    </location>
</feature>
<feature type="domain" description="ABC transmembrane type-1" evidence="8">
    <location>
        <begin position="88"/>
        <end position="268"/>
    </location>
</feature>
<feature type="transmembrane region" description="Helical" evidence="7">
    <location>
        <begin position="31"/>
        <end position="48"/>
    </location>
</feature>
<evidence type="ECO:0000256" key="7">
    <source>
        <dbReference type="SAM" id="Phobius"/>
    </source>
</evidence>
<comment type="subcellular location">
    <subcellularLocation>
        <location evidence="1">Cell membrane</location>
        <topology evidence="1">Multi-pass membrane protein</topology>
    </subcellularLocation>
</comment>
<feature type="transmembrane region" description="Helical" evidence="7">
    <location>
        <begin position="129"/>
        <end position="148"/>
    </location>
</feature>
<gene>
    <name evidence="9" type="ORF">METZ01_LOCUS38397</name>
</gene>
<feature type="transmembrane region" description="Helical" evidence="7">
    <location>
        <begin position="247"/>
        <end position="271"/>
    </location>
</feature>
<dbReference type="PROSITE" id="PS50928">
    <property type="entry name" value="ABC_TM1"/>
    <property type="match status" value="1"/>
</dbReference>
<feature type="transmembrane region" description="Helical" evidence="7">
    <location>
        <begin position="99"/>
        <end position="117"/>
    </location>
</feature>
<evidence type="ECO:0000256" key="2">
    <source>
        <dbReference type="ARBA" id="ARBA00022448"/>
    </source>
</evidence>
<reference evidence="9" key="1">
    <citation type="submission" date="2018-05" db="EMBL/GenBank/DDBJ databases">
        <authorList>
            <person name="Lanie J.A."/>
            <person name="Ng W.-L."/>
            <person name="Kazmierczak K.M."/>
            <person name="Andrzejewski T.M."/>
            <person name="Davidsen T.M."/>
            <person name="Wayne K.J."/>
            <person name="Tettelin H."/>
            <person name="Glass J.I."/>
            <person name="Rusch D."/>
            <person name="Podicherti R."/>
            <person name="Tsui H.-C.T."/>
            <person name="Winkler M.E."/>
        </authorList>
    </citation>
    <scope>NUCLEOTIDE SEQUENCE</scope>
</reference>
<feature type="transmembrane region" description="Helical" evidence="7">
    <location>
        <begin position="154"/>
        <end position="176"/>
    </location>
</feature>
<dbReference type="GO" id="GO:0055085">
    <property type="term" value="P:transmembrane transport"/>
    <property type="evidence" value="ECO:0007669"/>
    <property type="project" value="InterPro"/>
</dbReference>
<dbReference type="GO" id="GO:0005886">
    <property type="term" value="C:plasma membrane"/>
    <property type="evidence" value="ECO:0007669"/>
    <property type="project" value="UniProtKB-SubCell"/>
</dbReference>
<dbReference type="GO" id="GO:0010438">
    <property type="term" value="P:cellular response to sulfur starvation"/>
    <property type="evidence" value="ECO:0007669"/>
    <property type="project" value="TreeGrafter"/>
</dbReference>
<evidence type="ECO:0000256" key="6">
    <source>
        <dbReference type="ARBA" id="ARBA00023136"/>
    </source>
</evidence>
<protein>
    <recommendedName>
        <fullName evidence="8">ABC transmembrane type-1 domain-containing protein</fullName>
    </recommendedName>
</protein>
<dbReference type="EMBL" id="UINC01001639">
    <property type="protein sequence ID" value="SUZ85543.1"/>
    <property type="molecule type" value="Genomic_DNA"/>
</dbReference>
<dbReference type="Pfam" id="PF00528">
    <property type="entry name" value="BPD_transp_1"/>
    <property type="match status" value="1"/>
</dbReference>
<dbReference type="AlphaFoldDB" id="A0A381R7N4"/>
<dbReference type="SUPFAM" id="SSF161098">
    <property type="entry name" value="MetI-like"/>
    <property type="match status" value="1"/>
</dbReference>
<dbReference type="PANTHER" id="PTHR30151">
    <property type="entry name" value="ALKANE SULFONATE ABC TRANSPORTER-RELATED, MEMBRANE SUBUNIT"/>
    <property type="match status" value="1"/>
</dbReference>
<evidence type="ECO:0000259" key="8">
    <source>
        <dbReference type="PROSITE" id="PS50928"/>
    </source>
</evidence>
<dbReference type="InterPro" id="IPR000515">
    <property type="entry name" value="MetI-like"/>
</dbReference>
<sequence>MARFRPAGRNRSAGARKTVTFGDASEVKGSPSWSIASLIFLFLVWWWIKRGPDPMVNDRTFPSLRQSWDAFFELVDSGYRRVGLWDHTWASLWRVLKGLAYGVVVGVPVGFAMGLSNRLRGIFDPVVELLRPVPPLALLPLFIVWFGIGEGSKVNLLFFAAVWIMVIAARAGVLGVQGSKVHAAYSLGANRWQILRYVILPNALPDIFTGMRVALGVCWGTLVAAELTGTTTGLGAMIFAASKFFRMDIVVVSIIIIGVIGVTMDLIMRFLERRLIPWRGKG</sequence>
<accession>A0A381R7N4</accession>
<keyword evidence="2" id="KW-0813">Transport</keyword>
<organism evidence="9">
    <name type="scientific">marine metagenome</name>
    <dbReference type="NCBI Taxonomy" id="408172"/>
    <lineage>
        <taxon>unclassified sequences</taxon>
        <taxon>metagenomes</taxon>
        <taxon>ecological metagenomes</taxon>
    </lineage>
</organism>
<keyword evidence="3" id="KW-1003">Cell membrane</keyword>
<keyword evidence="4 7" id="KW-0812">Transmembrane</keyword>
<dbReference type="InterPro" id="IPR035906">
    <property type="entry name" value="MetI-like_sf"/>
</dbReference>
<keyword evidence="6 7" id="KW-0472">Membrane</keyword>
<keyword evidence="5 7" id="KW-1133">Transmembrane helix</keyword>
<evidence type="ECO:0000256" key="1">
    <source>
        <dbReference type="ARBA" id="ARBA00004651"/>
    </source>
</evidence>
<dbReference type="PANTHER" id="PTHR30151:SF25">
    <property type="entry name" value="TAURINE TRANSPORT SYSTEM PERMEASE PROTEIN TAUC"/>
    <property type="match status" value="1"/>
</dbReference>
<evidence type="ECO:0000256" key="3">
    <source>
        <dbReference type="ARBA" id="ARBA00022475"/>
    </source>
</evidence>